<protein>
    <recommendedName>
        <fullName evidence="1">J domain-containing protein</fullName>
    </recommendedName>
</protein>
<dbReference type="SMART" id="SM00271">
    <property type="entry name" value="DnaJ"/>
    <property type="match status" value="1"/>
</dbReference>
<gene>
    <name evidence="2" type="ORF">DK847_02880</name>
</gene>
<dbReference type="EMBL" id="QKVK01000001">
    <property type="protein sequence ID" value="PZF79008.1"/>
    <property type="molecule type" value="Genomic_DNA"/>
</dbReference>
<accession>A0A2W2BFL3</accession>
<dbReference type="Proteomes" id="UP000248795">
    <property type="component" value="Unassembled WGS sequence"/>
</dbReference>
<dbReference type="InterPro" id="IPR001623">
    <property type="entry name" value="DnaJ_domain"/>
</dbReference>
<dbReference type="Gene3D" id="1.10.287.110">
    <property type="entry name" value="DnaJ domain"/>
    <property type="match status" value="1"/>
</dbReference>
<sequence>MMAILRKFMRRTDFLHAWKWEVAARLACAASKGNLTVGSPLAMYSTSRGIAMFTGRDDKFNRTPVFVTQTDGAVVTVSIRLPLSNRLGDALNNGDAFLDAVSPSGQQLFISKATIRSVRSANVPKADQLDPDGRNPGAPSFDPYAVLKVSKEASPEEIRQAYHRMARLYHPDRIASFELPGEVMDYVRAMLVRINLAFEQIGS</sequence>
<organism evidence="2 3">
    <name type="scientific">Aestuariivirga litoralis</name>
    <dbReference type="NCBI Taxonomy" id="2650924"/>
    <lineage>
        <taxon>Bacteria</taxon>
        <taxon>Pseudomonadati</taxon>
        <taxon>Pseudomonadota</taxon>
        <taxon>Alphaproteobacteria</taxon>
        <taxon>Hyphomicrobiales</taxon>
        <taxon>Aestuariivirgaceae</taxon>
        <taxon>Aestuariivirga</taxon>
    </lineage>
</organism>
<evidence type="ECO:0000259" key="1">
    <source>
        <dbReference type="PROSITE" id="PS50076"/>
    </source>
</evidence>
<comment type="caution">
    <text evidence="2">The sequence shown here is derived from an EMBL/GenBank/DDBJ whole genome shotgun (WGS) entry which is preliminary data.</text>
</comment>
<keyword evidence="3" id="KW-1185">Reference proteome</keyword>
<dbReference type="PROSITE" id="PS50076">
    <property type="entry name" value="DNAJ_2"/>
    <property type="match status" value="1"/>
</dbReference>
<reference evidence="3" key="1">
    <citation type="submission" date="2018-06" db="EMBL/GenBank/DDBJ databases">
        <title>Aestuariibacter litoralis strain KCTC 52945T.</title>
        <authorList>
            <person name="Li X."/>
            <person name="Salam N."/>
            <person name="Li J.-L."/>
            <person name="Chen Y.-M."/>
            <person name="Yang Z.-W."/>
            <person name="Zhang L.-Y."/>
            <person name="Han M.-X."/>
            <person name="Xiao M."/>
            <person name="Li W.-J."/>
        </authorList>
    </citation>
    <scope>NUCLEOTIDE SEQUENCE [LARGE SCALE GENOMIC DNA]</scope>
    <source>
        <strain evidence="3">KCTC 52945</strain>
    </source>
</reference>
<dbReference type="InterPro" id="IPR036869">
    <property type="entry name" value="J_dom_sf"/>
</dbReference>
<dbReference type="Pfam" id="PF00226">
    <property type="entry name" value="DnaJ"/>
    <property type="match status" value="1"/>
</dbReference>
<dbReference type="SUPFAM" id="SSF46565">
    <property type="entry name" value="Chaperone J-domain"/>
    <property type="match status" value="1"/>
</dbReference>
<dbReference type="CDD" id="cd06257">
    <property type="entry name" value="DnaJ"/>
    <property type="match status" value="1"/>
</dbReference>
<proteinExistence type="predicted"/>
<evidence type="ECO:0000313" key="3">
    <source>
        <dbReference type="Proteomes" id="UP000248795"/>
    </source>
</evidence>
<feature type="domain" description="J" evidence="1">
    <location>
        <begin position="142"/>
        <end position="203"/>
    </location>
</feature>
<name>A0A2W2BFL3_9HYPH</name>
<evidence type="ECO:0000313" key="2">
    <source>
        <dbReference type="EMBL" id="PZF79008.1"/>
    </source>
</evidence>
<dbReference type="AlphaFoldDB" id="A0A2W2BFL3"/>
<dbReference type="PRINTS" id="PR00625">
    <property type="entry name" value="JDOMAIN"/>
</dbReference>